<dbReference type="AlphaFoldDB" id="A0A9P1IY06"/>
<sequence length="432" mass="49531">MSSVFFLSIVVISIISVLFSVYIHRPDFPELEIELDNYWKLDDPVKDDDTIYSYSIDVDTNVIDDFKNRLKSEKVFGTSQFLQNLTKVLLDFDWKQHQNFLNTFKQYKTEIEGLNVHFLRISTPISGKKKTLVPILMLHGFPGSFWDFFKLIPILTNPTRYGFDFGVKESIQFEVIIPSLPGFLFSGKSEKNEFDIIASARILGKLMRRLDLQKYFVHGGEGIGSDLATLIASLYPARIQGLHLSNPFVRPTFSTFTLLKYAYNAYQRSENSNYTDIVEYFASDKFAWPSNPDSISTSLGNSAIGTVKYISNLWSLYSLTSSNDTLNLHFTLDEISTEIYLYWITQTLPSALQIHGNSYTSEAIWQSAQVRIPTAIVYSTNTPWRCEPEILSDKYLNLTRVNELPKGGLFHYLQDPNKVAEDIFSFVELQLL</sequence>
<keyword evidence="9" id="KW-1185">Reference proteome</keyword>
<comment type="similarity">
    <text evidence="3 6">Belongs to the peptidase S33 family.</text>
</comment>
<evidence type="ECO:0000313" key="9">
    <source>
        <dbReference type="Proteomes" id="UP001152747"/>
    </source>
</evidence>
<evidence type="ECO:0000256" key="4">
    <source>
        <dbReference type="ARBA" id="ARBA00022797"/>
    </source>
</evidence>
<dbReference type="Pfam" id="PF06441">
    <property type="entry name" value="EHN"/>
    <property type="match status" value="1"/>
</dbReference>
<comment type="subcellular location">
    <subcellularLocation>
        <location evidence="6">Endoplasmic reticulum membrane</location>
    </subcellularLocation>
    <subcellularLocation>
        <location evidence="2">Microsome membrane</location>
        <topology evidence="2">Single-pass membrane protein</topology>
    </subcellularLocation>
</comment>
<evidence type="ECO:0000256" key="2">
    <source>
        <dbReference type="ARBA" id="ARBA00004111"/>
    </source>
</evidence>
<keyword evidence="4 6" id="KW-0058">Aromatic hydrocarbons catabolism</keyword>
<dbReference type="Gene3D" id="3.40.50.1820">
    <property type="entry name" value="alpha/beta hydrolase"/>
    <property type="match status" value="1"/>
</dbReference>
<protein>
    <recommendedName>
        <fullName evidence="6">Epoxide hydrolase</fullName>
        <ecNumber evidence="6">3.3.2.9</ecNumber>
    </recommendedName>
</protein>
<dbReference type="InterPro" id="IPR016292">
    <property type="entry name" value="Epoxide_hydrolase"/>
</dbReference>
<dbReference type="PIRSF" id="PIRSF001112">
    <property type="entry name" value="Epoxide_hydrolase"/>
    <property type="match status" value="1"/>
</dbReference>
<dbReference type="PANTHER" id="PTHR21661">
    <property type="entry name" value="EPOXIDE HYDROLASE 1-RELATED"/>
    <property type="match status" value="1"/>
</dbReference>
<comment type="catalytic activity">
    <reaction evidence="6">
        <text>cis-stilbene oxide + H2O = (1R,2R)-hydrobenzoin</text>
        <dbReference type="Rhea" id="RHEA:23900"/>
        <dbReference type="ChEBI" id="CHEBI:15377"/>
        <dbReference type="ChEBI" id="CHEBI:50004"/>
        <dbReference type="ChEBI" id="CHEBI:50014"/>
        <dbReference type="EC" id="3.3.2.9"/>
    </reaction>
</comment>
<dbReference type="SUPFAM" id="SSF53474">
    <property type="entry name" value="alpha/beta-Hydrolases"/>
    <property type="match status" value="1"/>
</dbReference>
<evidence type="ECO:0000256" key="5">
    <source>
        <dbReference type="ARBA" id="ARBA00022801"/>
    </source>
</evidence>
<evidence type="ECO:0000256" key="1">
    <source>
        <dbReference type="ARBA" id="ARBA00000221"/>
    </source>
</evidence>
<evidence type="ECO:0000259" key="7">
    <source>
        <dbReference type="Pfam" id="PF06441"/>
    </source>
</evidence>
<proteinExistence type="inferred from homology"/>
<name>A0A9P1IY06_9PELO</name>
<feature type="domain" description="Epoxide hydrolase N-terminal" evidence="7">
    <location>
        <begin position="53"/>
        <end position="148"/>
    </location>
</feature>
<dbReference type="Proteomes" id="UP001152747">
    <property type="component" value="Unassembled WGS sequence"/>
</dbReference>
<dbReference type="PANTHER" id="PTHR21661:SF16">
    <property type="entry name" value="EPOXIDE HYDROLASE"/>
    <property type="match status" value="1"/>
</dbReference>
<gene>
    <name evidence="8" type="ORF">CAMP_LOCUS15776</name>
</gene>
<dbReference type="EC" id="3.3.2.9" evidence="6"/>
<evidence type="ECO:0000313" key="8">
    <source>
        <dbReference type="EMBL" id="CAI5453139.1"/>
    </source>
</evidence>
<keyword evidence="5 6" id="KW-0378">Hydrolase</keyword>
<dbReference type="InterPro" id="IPR010497">
    <property type="entry name" value="Epoxide_hydro_N"/>
</dbReference>
<keyword evidence="6" id="KW-0256">Endoplasmic reticulum</keyword>
<evidence type="ECO:0000256" key="6">
    <source>
        <dbReference type="PIRNR" id="PIRNR001112"/>
    </source>
</evidence>
<accession>A0A9P1IY06</accession>
<dbReference type="InterPro" id="IPR029058">
    <property type="entry name" value="AB_hydrolase_fold"/>
</dbReference>
<dbReference type="PRINTS" id="PR00412">
    <property type="entry name" value="EPOXHYDRLASE"/>
</dbReference>
<dbReference type="GO" id="GO:0033961">
    <property type="term" value="F:cis-stilbene-oxide hydrolase activity"/>
    <property type="evidence" value="ECO:0007669"/>
    <property type="project" value="UniProtKB-UniRule"/>
</dbReference>
<comment type="caution">
    <text evidence="8">The sequence shown here is derived from an EMBL/GenBank/DDBJ whole genome shotgun (WGS) entry which is preliminary data.</text>
</comment>
<keyword evidence="6" id="KW-0472">Membrane</keyword>
<dbReference type="EMBL" id="CANHGI010000005">
    <property type="protein sequence ID" value="CAI5453139.1"/>
    <property type="molecule type" value="Genomic_DNA"/>
</dbReference>
<evidence type="ECO:0000256" key="3">
    <source>
        <dbReference type="ARBA" id="ARBA00010088"/>
    </source>
</evidence>
<reference evidence="8" key="1">
    <citation type="submission" date="2022-11" db="EMBL/GenBank/DDBJ databases">
        <authorList>
            <person name="Kikuchi T."/>
        </authorList>
    </citation>
    <scope>NUCLEOTIDE SEQUENCE</scope>
    <source>
        <strain evidence="8">PS1010</strain>
    </source>
</reference>
<dbReference type="GO" id="GO:0097176">
    <property type="term" value="P:epoxide metabolic process"/>
    <property type="evidence" value="ECO:0007669"/>
    <property type="project" value="TreeGrafter"/>
</dbReference>
<dbReference type="OrthoDB" id="7130006at2759"/>
<dbReference type="InterPro" id="IPR000639">
    <property type="entry name" value="Epox_hydrolase-like"/>
</dbReference>
<dbReference type="GO" id="GO:0005789">
    <property type="term" value="C:endoplasmic reticulum membrane"/>
    <property type="evidence" value="ECO:0007669"/>
    <property type="project" value="UniProtKB-SubCell"/>
</dbReference>
<organism evidence="8 9">
    <name type="scientific">Caenorhabditis angaria</name>
    <dbReference type="NCBI Taxonomy" id="860376"/>
    <lineage>
        <taxon>Eukaryota</taxon>
        <taxon>Metazoa</taxon>
        <taxon>Ecdysozoa</taxon>
        <taxon>Nematoda</taxon>
        <taxon>Chromadorea</taxon>
        <taxon>Rhabditida</taxon>
        <taxon>Rhabditina</taxon>
        <taxon>Rhabditomorpha</taxon>
        <taxon>Rhabditoidea</taxon>
        <taxon>Rhabditidae</taxon>
        <taxon>Peloderinae</taxon>
        <taxon>Caenorhabditis</taxon>
    </lineage>
</organism>
<comment type="catalytic activity">
    <reaction evidence="1 6">
        <text>1-(4-methoxyphenyl)-N-methyl-N-[(3-methyloxetan-3-yl)methyl]methanamine + H2O = 2-{[(4-methoxybenzyl)(methyl)amino]methyl}-2-methylpropane-1,3-diol</text>
        <dbReference type="Rhea" id="RHEA:55764"/>
        <dbReference type="ChEBI" id="CHEBI:15377"/>
        <dbReference type="ChEBI" id="CHEBI:139161"/>
        <dbReference type="ChEBI" id="CHEBI:139164"/>
        <dbReference type="EC" id="3.3.2.9"/>
    </reaction>
</comment>